<dbReference type="EMBL" id="CP108264">
    <property type="protein sequence ID" value="WTU73675.1"/>
    <property type="molecule type" value="Genomic_DNA"/>
</dbReference>
<sequence length="511" mass="52779">MQPPAQATGYPAAPPNQPYGYPAAPPAQAPGYPAAPPAQTYGGQDRPYEPAPPAAPVPPQPAPGQYMAPPSAGFQPAGYPPAAPQQGHVPGGHSAPPVAPDLAYPQPGQPQPQHAPIPGGAPGPAYPPAPYDGAAYPAPYDPTAPPPTRRGADSSSITTLLLNLPLFLGSFLVIWLISQLFPAGLDILFVLAWLASGALMFHRPTERTLARLLYKVREPTAAELARLKPLWAEVTQRAGLDGSRYDLWVEDSDQVNAFAAAGHIVSVTRKSLNGLPPEQLSAVLAHELGHHVGGHAWSGLLGVWYAFPARFVMAVVKFVVKFVFLVAAQIACLGALLFALIIGALALSLAVTFPPALALFAVPVLLAWAGRLGELRADRFAAEIGYGPLLLATFTGWQEQGGDDDHRKQGMTARLMATHPPLYQRIRALEPFVAGPAEPAGPYPGPTAPIAGPNGPYPGPTAPIAGPNGPYPGPTAPIAGPNGPYPGPAGPAAGPNGPYPGPAGPTGGMPS</sequence>
<feature type="transmembrane region" description="Helical" evidence="12">
    <location>
        <begin position="183"/>
        <end position="201"/>
    </location>
</feature>
<feature type="compositionally biased region" description="Pro residues" evidence="11">
    <location>
        <begin position="139"/>
        <end position="148"/>
    </location>
</feature>
<dbReference type="Pfam" id="PF01435">
    <property type="entry name" value="Peptidase_M48"/>
    <property type="match status" value="1"/>
</dbReference>
<keyword evidence="8 12" id="KW-1133">Transmembrane helix</keyword>
<evidence type="ECO:0000256" key="4">
    <source>
        <dbReference type="ARBA" id="ARBA00022692"/>
    </source>
</evidence>
<feature type="transmembrane region" description="Helical" evidence="12">
    <location>
        <begin position="157"/>
        <end position="177"/>
    </location>
</feature>
<evidence type="ECO:0000313" key="14">
    <source>
        <dbReference type="EMBL" id="WTU73675.1"/>
    </source>
</evidence>
<dbReference type="AlphaFoldDB" id="A0AAU2JLR6"/>
<keyword evidence="5" id="KW-0479">Metal-binding</keyword>
<proteinExistence type="predicted"/>
<evidence type="ECO:0000256" key="2">
    <source>
        <dbReference type="ARBA" id="ARBA00022475"/>
    </source>
</evidence>
<dbReference type="Gene3D" id="3.30.2010.10">
    <property type="entry name" value="Metalloproteases ('zincins'), catalytic domain"/>
    <property type="match status" value="1"/>
</dbReference>
<feature type="region of interest" description="Disordered" evidence="11">
    <location>
        <begin position="439"/>
        <end position="511"/>
    </location>
</feature>
<feature type="region of interest" description="Disordered" evidence="11">
    <location>
        <begin position="1"/>
        <end position="154"/>
    </location>
</feature>
<reference evidence="14" key="1">
    <citation type="submission" date="2022-10" db="EMBL/GenBank/DDBJ databases">
        <title>The complete genomes of actinobacterial strains from the NBC collection.</title>
        <authorList>
            <person name="Joergensen T.S."/>
            <person name="Alvarez Arevalo M."/>
            <person name="Sterndorff E.B."/>
            <person name="Faurdal D."/>
            <person name="Vuksanovic O."/>
            <person name="Mourched A.-S."/>
            <person name="Charusanti P."/>
            <person name="Shaw S."/>
            <person name="Blin K."/>
            <person name="Weber T."/>
        </authorList>
    </citation>
    <scope>NUCLEOTIDE SEQUENCE</scope>
    <source>
        <strain evidence="14">NBC_00049</strain>
    </source>
</reference>
<dbReference type="GO" id="GO:0046872">
    <property type="term" value="F:metal ion binding"/>
    <property type="evidence" value="ECO:0007669"/>
    <property type="project" value="UniProtKB-KW"/>
</dbReference>
<evidence type="ECO:0000256" key="11">
    <source>
        <dbReference type="SAM" id="MobiDB-lite"/>
    </source>
</evidence>
<evidence type="ECO:0000256" key="5">
    <source>
        <dbReference type="ARBA" id="ARBA00022723"/>
    </source>
</evidence>
<feature type="compositionally biased region" description="Pro residues" evidence="11">
    <location>
        <begin position="107"/>
        <end position="130"/>
    </location>
</feature>
<evidence type="ECO:0000256" key="1">
    <source>
        <dbReference type="ARBA" id="ARBA00001947"/>
    </source>
</evidence>
<dbReference type="PANTHER" id="PTHR43221">
    <property type="entry name" value="PROTEASE HTPX"/>
    <property type="match status" value="1"/>
</dbReference>
<keyword evidence="2" id="KW-1003">Cell membrane</keyword>
<feature type="compositionally biased region" description="Pro residues" evidence="11">
    <location>
        <begin position="49"/>
        <end position="62"/>
    </location>
</feature>
<evidence type="ECO:0000256" key="8">
    <source>
        <dbReference type="ARBA" id="ARBA00022989"/>
    </source>
</evidence>
<keyword evidence="3" id="KW-0645">Protease</keyword>
<dbReference type="InterPro" id="IPR050083">
    <property type="entry name" value="HtpX_protease"/>
</dbReference>
<evidence type="ECO:0000256" key="9">
    <source>
        <dbReference type="ARBA" id="ARBA00023049"/>
    </source>
</evidence>
<accession>A0AAU2JLR6</accession>
<dbReference type="EC" id="3.4.24.-" evidence="14"/>
<dbReference type="GO" id="GO:0006508">
    <property type="term" value="P:proteolysis"/>
    <property type="evidence" value="ECO:0007669"/>
    <property type="project" value="UniProtKB-KW"/>
</dbReference>
<organism evidence="14">
    <name type="scientific">Streptomyces sp. NBC_00049</name>
    <dbReference type="NCBI Taxonomy" id="2903617"/>
    <lineage>
        <taxon>Bacteria</taxon>
        <taxon>Bacillati</taxon>
        <taxon>Actinomycetota</taxon>
        <taxon>Actinomycetes</taxon>
        <taxon>Kitasatosporales</taxon>
        <taxon>Streptomycetaceae</taxon>
        <taxon>Streptomyces</taxon>
    </lineage>
</organism>
<gene>
    <name evidence="14" type="ORF">OG327_10160</name>
</gene>
<dbReference type="InterPro" id="IPR001915">
    <property type="entry name" value="Peptidase_M48"/>
</dbReference>
<keyword evidence="9 14" id="KW-0482">Metalloprotease</keyword>
<evidence type="ECO:0000256" key="12">
    <source>
        <dbReference type="SAM" id="Phobius"/>
    </source>
</evidence>
<dbReference type="PANTHER" id="PTHR43221:SF2">
    <property type="entry name" value="PROTEASE HTPX HOMOLOG"/>
    <property type="match status" value="1"/>
</dbReference>
<name>A0AAU2JLR6_9ACTN</name>
<feature type="compositionally biased region" description="Pro residues" evidence="11">
    <location>
        <begin position="12"/>
        <end position="36"/>
    </location>
</feature>
<evidence type="ECO:0000256" key="10">
    <source>
        <dbReference type="ARBA" id="ARBA00023136"/>
    </source>
</evidence>
<keyword evidence="4 12" id="KW-0812">Transmembrane</keyword>
<protein>
    <submittedName>
        <fullName evidence="14">M48 family metalloprotease</fullName>
        <ecNumber evidence="14">3.4.24.-</ecNumber>
    </submittedName>
</protein>
<comment type="cofactor">
    <cofactor evidence="1">
        <name>Zn(2+)</name>
        <dbReference type="ChEBI" id="CHEBI:29105"/>
    </cofactor>
</comment>
<feature type="transmembrane region" description="Helical" evidence="12">
    <location>
        <begin position="322"/>
        <end position="347"/>
    </location>
</feature>
<feature type="domain" description="Peptidase M48" evidence="13">
    <location>
        <begin position="225"/>
        <end position="430"/>
    </location>
</feature>
<dbReference type="GO" id="GO:0004222">
    <property type="term" value="F:metalloendopeptidase activity"/>
    <property type="evidence" value="ECO:0007669"/>
    <property type="project" value="InterPro"/>
</dbReference>
<evidence type="ECO:0000259" key="13">
    <source>
        <dbReference type="Pfam" id="PF01435"/>
    </source>
</evidence>
<keyword evidence="6 14" id="KW-0378">Hydrolase</keyword>
<keyword evidence="10 12" id="KW-0472">Membrane</keyword>
<keyword evidence="7" id="KW-0862">Zinc</keyword>
<evidence type="ECO:0000256" key="3">
    <source>
        <dbReference type="ARBA" id="ARBA00022670"/>
    </source>
</evidence>
<evidence type="ECO:0000256" key="6">
    <source>
        <dbReference type="ARBA" id="ARBA00022801"/>
    </source>
</evidence>
<feature type="transmembrane region" description="Helical" evidence="12">
    <location>
        <begin position="353"/>
        <end position="370"/>
    </location>
</feature>
<evidence type="ECO:0000256" key="7">
    <source>
        <dbReference type="ARBA" id="ARBA00022833"/>
    </source>
</evidence>